<reference evidence="2" key="1">
    <citation type="submission" date="2012-12" db="EMBL/GenBank/DDBJ databases">
        <title>Identification and characterization of a phenylalanine ammonia-lyase gene family in Isatis indigotica Fort.</title>
        <authorList>
            <person name="Liu Q."/>
            <person name="Chen J."/>
            <person name="Zhou X."/>
            <person name="Di P."/>
            <person name="Xiao Y."/>
            <person name="Xuan H."/>
            <person name="Zhang L."/>
            <person name="Chen W."/>
        </authorList>
    </citation>
    <scope>NUCLEOTIDE SEQUENCE</scope>
    <source>
        <tissue evidence="2">Salivary gland</tissue>
    </source>
</reference>
<organism evidence="2">
    <name type="scientific">Ixodes ricinus</name>
    <name type="common">Common tick</name>
    <name type="synonym">Acarus ricinus</name>
    <dbReference type="NCBI Taxonomy" id="34613"/>
    <lineage>
        <taxon>Eukaryota</taxon>
        <taxon>Metazoa</taxon>
        <taxon>Ecdysozoa</taxon>
        <taxon>Arthropoda</taxon>
        <taxon>Chelicerata</taxon>
        <taxon>Arachnida</taxon>
        <taxon>Acari</taxon>
        <taxon>Parasitiformes</taxon>
        <taxon>Ixodida</taxon>
        <taxon>Ixodoidea</taxon>
        <taxon>Ixodidae</taxon>
        <taxon>Ixodinae</taxon>
        <taxon>Ixodes</taxon>
    </lineage>
</organism>
<protein>
    <submittedName>
        <fullName evidence="2">Putative ixodes 10 kDa peptide protein</fullName>
    </submittedName>
</protein>
<name>A0A0K8RI85_IXORI</name>
<dbReference type="AlphaFoldDB" id="A0A0K8RI85"/>
<accession>A0A0K8RI85</accession>
<feature type="chain" id="PRO_5005518362" evidence="1">
    <location>
        <begin position="25"/>
        <end position="124"/>
    </location>
</feature>
<feature type="signal peptide" evidence="1">
    <location>
        <begin position="1"/>
        <end position="24"/>
    </location>
</feature>
<evidence type="ECO:0000256" key="1">
    <source>
        <dbReference type="SAM" id="SignalP"/>
    </source>
</evidence>
<proteinExistence type="evidence at transcript level"/>
<keyword evidence="1" id="KW-0732">Signal</keyword>
<sequence>MYRNISNMLFVFFAVVLILPAFQGEEFLSGTLHRYYCASVIDPAGKIFCELHGSEDLNTYLLTTCEVTCRNPDKKLQLPNDVCPQGTLTPCTENVKTYLQKWKAEMVKTKRELIEKWCSGSREK</sequence>
<dbReference type="EMBL" id="GADI01002946">
    <property type="protein sequence ID" value="JAA70862.1"/>
    <property type="molecule type" value="mRNA"/>
</dbReference>
<evidence type="ECO:0000313" key="2">
    <source>
        <dbReference type="EMBL" id="JAA70862.1"/>
    </source>
</evidence>